<dbReference type="InterPro" id="IPR036271">
    <property type="entry name" value="Tet_transcr_reg_TetR-rel_C_sf"/>
</dbReference>
<comment type="caution">
    <text evidence="6">The sequence shown here is derived from an EMBL/GenBank/DDBJ whole genome shotgun (WGS) entry which is preliminary data.</text>
</comment>
<evidence type="ECO:0000256" key="3">
    <source>
        <dbReference type="ARBA" id="ARBA00023163"/>
    </source>
</evidence>
<name>A0ABT3AD06_9ALTE</name>
<keyword evidence="7" id="KW-1185">Reference proteome</keyword>
<dbReference type="RefSeq" id="WP_263713848.1">
    <property type="nucleotide sequence ID" value="NZ_JAOWKX010000012.1"/>
</dbReference>
<keyword evidence="2 4" id="KW-0238">DNA-binding</keyword>
<reference evidence="6 7" key="1">
    <citation type="submission" date="2022-10" db="EMBL/GenBank/DDBJ databases">
        <title>Aestuariibacter sp. AA17 isolated from Montipora capitata coral fragment.</title>
        <authorList>
            <person name="Emsley S.A."/>
            <person name="Pfannmuller K.M."/>
            <person name="Loughran R.M."/>
            <person name="Shlafstein M."/>
            <person name="Papke E."/>
            <person name="Saw J.H."/>
            <person name="Ushijima B."/>
            <person name="Videau P."/>
        </authorList>
    </citation>
    <scope>NUCLEOTIDE SEQUENCE [LARGE SCALE GENOMIC DNA]</scope>
    <source>
        <strain evidence="6 7">AA17</strain>
    </source>
</reference>
<sequence>MTSKQTYHHGNLKQALKDEALALIRQNSVNAVSLRAIARNVGVSQSAPYRHFGDKEALLSAIAEDGFERLSGSMQRVMSNRRERPLEALIDGGVAYVEFAFHYPEHYRLMYMFSKDKPKLHSLHCANDAFDLLSETLSFGESAGCFKTGCKDTMILSIWSLVHGFATMLIDKTIEDDAQSIRPRFERMISILFDGIGIPTT</sequence>
<dbReference type="Pfam" id="PF00440">
    <property type="entry name" value="TetR_N"/>
    <property type="match status" value="1"/>
</dbReference>
<dbReference type="InterPro" id="IPR009057">
    <property type="entry name" value="Homeodomain-like_sf"/>
</dbReference>
<evidence type="ECO:0000259" key="5">
    <source>
        <dbReference type="PROSITE" id="PS50977"/>
    </source>
</evidence>
<dbReference type="Proteomes" id="UP001652504">
    <property type="component" value="Unassembled WGS sequence"/>
</dbReference>
<keyword evidence="1" id="KW-0805">Transcription regulation</keyword>
<dbReference type="InterPro" id="IPR025996">
    <property type="entry name" value="MT1864/Rv1816-like_C"/>
</dbReference>
<feature type="DNA-binding region" description="H-T-H motif" evidence="4">
    <location>
        <begin position="33"/>
        <end position="52"/>
    </location>
</feature>
<protein>
    <submittedName>
        <fullName evidence="6">TetR/AcrR family transcriptional regulator</fullName>
    </submittedName>
</protein>
<evidence type="ECO:0000256" key="2">
    <source>
        <dbReference type="ARBA" id="ARBA00023125"/>
    </source>
</evidence>
<dbReference type="Pfam" id="PF13305">
    <property type="entry name" value="TetR_C_33"/>
    <property type="match status" value="1"/>
</dbReference>
<dbReference type="SUPFAM" id="SSF48498">
    <property type="entry name" value="Tetracyclin repressor-like, C-terminal domain"/>
    <property type="match status" value="1"/>
</dbReference>
<organism evidence="6 7">
    <name type="scientific">Fluctibacter corallii</name>
    <dbReference type="NCBI Taxonomy" id="2984329"/>
    <lineage>
        <taxon>Bacteria</taxon>
        <taxon>Pseudomonadati</taxon>
        <taxon>Pseudomonadota</taxon>
        <taxon>Gammaproteobacteria</taxon>
        <taxon>Alteromonadales</taxon>
        <taxon>Alteromonadaceae</taxon>
        <taxon>Fluctibacter</taxon>
    </lineage>
</organism>
<keyword evidence="3" id="KW-0804">Transcription</keyword>
<dbReference type="PROSITE" id="PS50977">
    <property type="entry name" value="HTH_TETR_2"/>
    <property type="match status" value="1"/>
</dbReference>
<dbReference type="PANTHER" id="PTHR30055">
    <property type="entry name" value="HTH-TYPE TRANSCRIPTIONAL REGULATOR RUTR"/>
    <property type="match status" value="1"/>
</dbReference>
<dbReference type="EMBL" id="JAOWKX010000012">
    <property type="protein sequence ID" value="MCV2886559.1"/>
    <property type="molecule type" value="Genomic_DNA"/>
</dbReference>
<evidence type="ECO:0000313" key="7">
    <source>
        <dbReference type="Proteomes" id="UP001652504"/>
    </source>
</evidence>
<evidence type="ECO:0000313" key="6">
    <source>
        <dbReference type="EMBL" id="MCV2886559.1"/>
    </source>
</evidence>
<proteinExistence type="predicted"/>
<dbReference type="Gene3D" id="1.10.357.10">
    <property type="entry name" value="Tetracycline Repressor, domain 2"/>
    <property type="match status" value="1"/>
</dbReference>
<dbReference type="PANTHER" id="PTHR30055:SF220">
    <property type="entry name" value="TETR-FAMILY REGULATORY PROTEIN"/>
    <property type="match status" value="1"/>
</dbReference>
<feature type="domain" description="HTH tetR-type" evidence="5">
    <location>
        <begin position="10"/>
        <end position="70"/>
    </location>
</feature>
<dbReference type="InterPro" id="IPR001647">
    <property type="entry name" value="HTH_TetR"/>
</dbReference>
<dbReference type="InterPro" id="IPR050109">
    <property type="entry name" value="HTH-type_TetR-like_transc_reg"/>
</dbReference>
<gene>
    <name evidence="6" type="ORF">OE749_17840</name>
</gene>
<evidence type="ECO:0000256" key="4">
    <source>
        <dbReference type="PROSITE-ProRule" id="PRU00335"/>
    </source>
</evidence>
<dbReference type="SUPFAM" id="SSF46689">
    <property type="entry name" value="Homeodomain-like"/>
    <property type="match status" value="1"/>
</dbReference>
<accession>A0ABT3AD06</accession>
<evidence type="ECO:0000256" key="1">
    <source>
        <dbReference type="ARBA" id="ARBA00023015"/>
    </source>
</evidence>